<dbReference type="RefSeq" id="WP_317549400.1">
    <property type="nucleotide sequence ID" value="NZ_JAWLKE010000008.1"/>
</dbReference>
<evidence type="ECO:0000313" key="2">
    <source>
        <dbReference type="Proteomes" id="UP001185899"/>
    </source>
</evidence>
<accession>A0ABU4B3M2</accession>
<evidence type="ECO:0000313" key="1">
    <source>
        <dbReference type="EMBL" id="MDV6233082.1"/>
    </source>
</evidence>
<sequence>MSGSDELEAAQAKWEPIPHERRRTWCQTLLSYPPIWYGVFPMLETRRLVLQGGYANAEAWIDLAKRAEAVGFTPRTWLIFRQSLEPAYLKDRFPSHPENMPKRRGNGGVETVVVDPEDFSEWPWLFEAGYRAGEATLQTLSR</sequence>
<name>A0ABU4B3M2_9NOCA</name>
<reference evidence="1 2" key="1">
    <citation type="submission" date="2023-10" db="EMBL/GenBank/DDBJ databases">
        <title>Development of a sustainable strategy for remediation of hydrocarbon-contaminated territories based on the waste exchange concept.</title>
        <authorList>
            <person name="Krivoruchko A."/>
        </authorList>
    </citation>
    <scope>NUCLEOTIDE SEQUENCE [LARGE SCALE GENOMIC DNA]</scope>
    <source>
        <strain evidence="1 2">IEGM 1322</strain>
    </source>
</reference>
<keyword evidence="2" id="KW-1185">Reference proteome</keyword>
<comment type="caution">
    <text evidence="1">The sequence shown here is derived from an EMBL/GenBank/DDBJ whole genome shotgun (WGS) entry which is preliminary data.</text>
</comment>
<protein>
    <submittedName>
        <fullName evidence="1">Mandelate racemase/muconate lactonizing protein</fullName>
    </submittedName>
</protein>
<gene>
    <name evidence="1" type="ORF">R3P95_21215</name>
</gene>
<organism evidence="1 2">
    <name type="scientific">Rhodococcus cercidiphylli</name>
    <dbReference type="NCBI Taxonomy" id="489916"/>
    <lineage>
        <taxon>Bacteria</taxon>
        <taxon>Bacillati</taxon>
        <taxon>Actinomycetota</taxon>
        <taxon>Actinomycetes</taxon>
        <taxon>Mycobacteriales</taxon>
        <taxon>Nocardiaceae</taxon>
        <taxon>Rhodococcus</taxon>
    </lineage>
</organism>
<dbReference type="Proteomes" id="UP001185899">
    <property type="component" value="Unassembled WGS sequence"/>
</dbReference>
<proteinExistence type="predicted"/>
<dbReference type="EMBL" id="JAWLKE010000008">
    <property type="protein sequence ID" value="MDV6233082.1"/>
    <property type="molecule type" value="Genomic_DNA"/>
</dbReference>